<evidence type="ECO:0000313" key="3">
    <source>
        <dbReference type="EMBL" id="TFK94045.1"/>
    </source>
</evidence>
<protein>
    <recommendedName>
        <fullName evidence="5">Secreted protein</fullName>
    </recommendedName>
</protein>
<feature type="chain" id="PRO_5022871435" description="Secreted protein" evidence="2">
    <location>
        <begin position="22"/>
        <end position="175"/>
    </location>
</feature>
<dbReference type="Proteomes" id="UP000308197">
    <property type="component" value="Unassembled WGS sequence"/>
</dbReference>
<accession>A0A5C3PW53</accession>
<name>A0A5C3PW53_9APHY</name>
<sequence>MRRRRRDTGMMLSLALRCVHTLLLRVSCRLICAVFKDTYCSLSRTSSLLCAHVYPIPLAYMHVWLRRNPNTASGYTKCSGVSRIRPTASPTTAPSATQANMRRYSLVLYAAQEATLSCSRLRSMLPQELPNLRSQPRQSPRPCPTHPRPEHPSPCPVSQPRPMYHICHLQSSHPP</sequence>
<evidence type="ECO:0000256" key="1">
    <source>
        <dbReference type="SAM" id="MobiDB-lite"/>
    </source>
</evidence>
<dbReference type="EMBL" id="ML210973">
    <property type="protein sequence ID" value="TFK94045.1"/>
    <property type="molecule type" value="Genomic_DNA"/>
</dbReference>
<reference evidence="3 4" key="1">
    <citation type="journal article" date="2019" name="Nat. Ecol. Evol.">
        <title>Megaphylogeny resolves global patterns of mushroom evolution.</title>
        <authorList>
            <person name="Varga T."/>
            <person name="Krizsan K."/>
            <person name="Foldi C."/>
            <person name="Dima B."/>
            <person name="Sanchez-Garcia M."/>
            <person name="Sanchez-Ramirez S."/>
            <person name="Szollosi G.J."/>
            <person name="Szarkandi J.G."/>
            <person name="Papp V."/>
            <person name="Albert L."/>
            <person name="Andreopoulos W."/>
            <person name="Angelini C."/>
            <person name="Antonin V."/>
            <person name="Barry K.W."/>
            <person name="Bougher N.L."/>
            <person name="Buchanan P."/>
            <person name="Buyck B."/>
            <person name="Bense V."/>
            <person name="Catcheside P."/>
            <person name="Chovatia M."/>
            <person name="Cooper J."/>
            <person name="Damon W."/>
            <person name="Desjardin D."/>
            <person name="Finy P."/>
            <person name="Geml J."/>
            <person name="Haridas S."/>
            <person name="Hughes K."/>
            <person name="Justo A."/>
            <person name="Karasinski D."/>
            <person name="Kautmanova I."/>
            <person name="Kiss B."/>
            <person name="Kocsube S."/>
            <person name="Kotiranta H."/>
            <person name="LaButti K.M."/>
            <person name="Lechner B.E."/>
            <person name="Liimatainen K."/>
            <person name="Lipzen A."/>
            <person name="Lukacs Z."/>
            <person name="Mihaltcheva S."/>
            <person name="Morgado L.N."/>
            <person name="Niskanen T."/>
            <person name="Noordeloos M.E."/>
            <person name="Ohm R.A."/>
            <person name="Ortiz-Santana B."/>
            <person name="Ovrebo C."/>
            <person name="Racz N."/>
            <person name="Riley R."/>
            <person name="Savchenko A."/>
            <person name="Shiryaev A."/>
            <person name="Soop K."/>
            <person name="Spirin V."/>
            <person name="Szebenyi C."/>
            <person name="Tomsovsky M."/>
            <person name="Tulloss R.E."/>
            <person name="Uehling J."/>
            <person name="Grigoriev I.V."/>
            <person name="Vagvolgyi C."/>
            <person name="Papp T."/>
            <person name="Martin F.M."/>
            <person name="Miettinen O."/>
            <person name="Hibbett D.S."/>
            <person name="Nagy L.G."/>
        </authorList>
    </citation>
    <scope>NUCLEOTIDE SEQUENCE [LARGE SCALE GENOMIC DNA]</scope>
    <source>
        <strain evidence="3 4">HHB13444</strain>
    </source>
</reference>
<feature type="region of interest" description="Disordered" evidence="1">
    <location>
        <begin position="129"/>
        <end position="160"/>
    </location>
</feature>
<evidence type="ECO:0008006" key="5">
    <source>
        <dbReference type="Google" id="ProtNLM"/>
    </source>
</evidence>
<gene>
    <name evidence="3" type="ORF">K466DRAFT_21843</name>
</gene>
<organism evidence="3 4">
    <name type="scientific">Polyporus arcularius HHB13444</name>
    <dbReference type="NCBI Taxonomy" id="1314778"/>
    <lineage>
        <taxon>Eukaryota</taxon>
        <taxon>Fungi</taxon>
        <taxon>Dikarya</taxon>
        <taxon>Basidiomycota</taxon>
        <taxon>Agaricomycotina</taxon>
        <taxon>Agaricomycetes</taxon>
        <taxon>Polyporales</taxon>
        <taxon>Polyporaceae</taxon>
        <taxon>Polyporus</taxon>
    </lineage>
</organism>
<proteinExistence type="predicted"/>
<feature type="signal peptide" evidence="2">
    <location>
        <begin position="1"/>
        <end position="21"/>
    </location>
</feature>
<dbReference type="AlphaFoldDB" id="A0A5C3PW53"/>
<keyword evidence="4" id="KW-1185">Reference proteome</keyword>
<feature type="compositionally biased region" description="Pro residues" evidence="1">
    <location>
        <begin position="139"/>
        <end position="159"/>
    </location>
</feature>
<evidence type="ECO:0000313" key="4">
    <source>
        <dbReference type="Proteomes" id="UP000308197"/>
    </source>
</evidence>
<keyword evidence="2" id="KW-0732">Signal</keyword>
<evidence type="ECO:0000256" key="2">
    <source>
        <dbReference type="SAM" id="SignalP"/>
    </source>
</evidence>
<dbReference type="InParanoid" id="A0A5C3PW53"/>